<evidence type="ECO:0000256" key="2">
    <source>
        <dbReference type="ARBA" id="ARBA00012321"/>
    </source>
</evidence>
<dbReference type="KEGG" id="mehf:MmiHf6_10550"/>
<dbReference type="PANTHER" id="PTHR32119:SF2">
    <property type="entry name" value="OROTIDINE 5'-PHOSPHATE DECARBOXYLASE"/>
    <property type="match status" value="1"/>
</dbReference>
<accession>A0AA96V0N3</accession>
<feature type="active site" description="For OMPdecase activity" evidence="8">
    <location>
        <position position="70"/>
    </location>
</feature>
<evidence type="ECO:0000256" key="9">
    <source>
        <dbReference type="PIRSR" id="PIRSR614732-2"/>
    </source>
</evidence>
<reference evidence="11 12" key="1">
    <citation type="submission" date="2023-07" db="EMBL/GenBank/DDBJ databases">
        <title>Closed genoem sequence of Methanomicrococcus sp. Hf6.</title>
        <authorList>
            <person name="Poehlein A."/>
            <person name="Protasov E."/>
            <person name="Platt K."/>
            <person name="Reeh H."/>
            <person name="Daniel R."/>
            <person name="Brune A."/>
        </authorList>
    </citation>
    <scope>NUCLEOTIDE SEQUENCE [LARGE SCALE GENOMIC DNA]</scope>
    <source>
        <strain evidence="11 12">Hf6</strain>
    </source>
</reference>
<dbReference type="GO" id="GO:0044205">
    <property type="term" value="P:'de novo' UMP biosynthetic process"/>
    <property type="evidence" value="ECO:0007669"/>
    <property type="project" value="InterPro"/>
</dbReference>
<dbReference type="InterPro" id="IPR001754">
    <property type="entry name" value="OMPdeCOase_dom"/>
</dbReference>
<keyword evidence="5" id="KW-0665">Pyrimidine biosynthesis</keyword>
<sequence length="166" mass="17625">MANTSESKFEFQRKTGIILALDVTDEKSALEVTSQVAGLVDAVKIGYPLILGTGLPIVSKLAEFAPVIADFKVADIPNTDRLICEHVFKAGCAAIIVQGFTGPDSLTECVKTADEFGGKVFVVSEMSHPGGDYFFTDSVSKEIAALAKKSNAFGIVAPATRPERVK</sequence>
<dbReference type="Pfam" id="PF00215">
    <property type="entry name" value="OMPdecase"/>
    <property type="match status" value="1"/>
</dbReference>
<feature type="binding site" evidence="9">
    <location>
        <position position="22"/>
    </location>
    <ligand>
        <name>substrate</name>
    </ligand>
</feature>
<keyword evidence="12" id="KW-1185">Reference proteome</keyword>
<keyword evidence="6" id="KW-0456">Lyase</keyword>
<feature type="domain" description="Orotidine 5'-phosphate decarboxylase" evidence="10">
    <location>
        <begin position="16"/>
        <end position="165"/>
    </location>
</feature>
<dbReference type="NCBIfam" id="TIGR01740">
    <property type="entry name" value="pyrF"/>
    <property type="match status" value="1"/>
</dbReference>
<dbReference type="InterPro" id="IPR014732">
    <property type="entry name" value="OMPdecase"/>
</dbReference>
<evidence type="ECO:0000313" key="11">
    <source>
        <dbReference type="EMBL" id="WNY23740.1"/>
    </source>
</evidence>
<evidence type="ECO:0000256" key="4">
    <source>
        <dbReference type="ARBA" id="ARBA00022793"/>
    </source>
</evidence>
<dbReference type="Proteomes" id="UP001302978">
    <property type="component" value="Chromosome"/>
</dbReference>
<evidence type="ECO:0000256" key="6">
    <source>
        <dbReference type="ARBA" id="ARBA00023239"/>
    </source>
</evidence>
<dbReference type="GO" id="GO:0004590">
    <property type="term" value="F:orotidine-5'-phosphate decarboxylase activity"/>
    <property type="evidence" value="ECO:0007669"/>
    <property type="project" value="UniProtKB-EC"/>
</dbReference>
<dbReference type="Gene3D" id="3.20.20.70">
    <property type="entry name" value="Aldolase class I"/>
    <property type="match status" value="1"/>
</dbReference>
<evidence type="ECO:0000256" key="7">
    <source>
        <dbReference type="ARBA" id="ARBA00033428"/>
    </source>
</evidence>
<dbReference type="EMBL" id="CP131059">
    <property type="protein sequence ID" value="WNY23740.1"/>
    <property type="molecule type" value="Genomic_DNA"/>
</dbReference>
<name>A0AA96V0N3_9EURY</name>
<dbReference type="GO" id="GO:0005829">
    <property type="term" value="C:cytosol"/>
    <property type="evidence" value="ECO:0007669"/>
    <property type="project" value="TreeGrafter"/>
</dbReference>
<protein>
    <recommendedName>
        <fullName evidence="3">Orotidine 5'-phosphate decarboxylase</fullName>
        <ecNumber evidence="2">4.1.1.23</ecNumber>
    </recommendedName>
    <alternativeName>
        <fullName evidence="7">OMP decarboxylase</fullName>
    </alternativeName>
</protein>
<evidence type="ECO:0000313" key="12">
    <source>
        <dbReference type="Proteomes" id="UP001302978"/>
    </source>
</evidence>
<dbReference type="AlphaFoldDB" id="A0AA96V0N3"/>
<dbReference type="InterPro" id="IPR011060">
    <property type="entry name" value="RibuloseP-bd_barrel"/>
</dbReference>
<dbReference type="SMART" id="SM00934">
    <property type="entry name" value="OMPdecase"/>
    <property type="match status" value="1"/>
</dbReference>
<feature type="binding site" evidence="9">
    <location>
        <position position="44"/>
    </location>
    <ligand>
        <name>substrate</name>
    </ligand>
</feature>
<dbReference type="SUPFAM" id="SSF51366">
    <property type="entry name" value="Ribulose-phoshate binding barrel"/>
    <property type="match status" value="1"/>
</dbReference>
<organism evidence="11 12">
    <name type="scientific">Methanimicrococcus hongohii</name>
    <dbReference type="NCBI Taxonomy" id="3028295"/>
    <lineage>
        <taxon>Archaea</taxon>
        <taxon>Methanobacteriati</taxon>
        <taxon>Methanobacteriota</taxon>
        <taxon>Stenosarchaea group</taxon>
        <taxon>Methanomicrobia</taxon>
        <taxon>Methanosarcinales</taxon>
        <taxon>Methanosarcinaceae</taxon>
        <taxon>Methanimicrococcus</taxon>
    </lineage>
</organism>
<evidence type="ECO:0000259" key="10">
    <source>
        <dbReference type="SMART" id="SM00934"/>
    </source>
</evidence>
<feature type="active site" description="For OMPdecase activity" evidence="8">
    <location>
        <position position="75"/>
    </location>
</feature>
<feature type="active site" description="For OMPdecase activity" evidence="8">
    <location>
        <position position="72"/>
    </location>
</feature>
<dbReference type="PANTHER" id="PTHR32119">
    <property type="entry name" value="OROTIDINE 5'-PHOSPHATE DECARBOXYLASE"/>
    <property type="match status" value="1"/>
</dbReference>
<dbReference type="GO" id="GO:0006207">
    <property type="term" value="P:'de novo' pyrimidine nucleobase biosynthetic process"/>
    <property type="evidence" value="ECO:0007669"/>
    <property type="project" value="InterPro"/>
</dbReference>
<evidence type="ECO:0000256" key="3">
    <source>
        <dbReference type="ARBA" id="ARBA00021923"/>
    </source>
</evidence>
<dbReference type="InterPro" id="IPR013785">
    <property type="entry name" value="Aldolase_TIM"/>
</dbReference>
<evidence type="ECO:0000256" key="5">
    <source>
        <dbReference type="ARBA" id="ARBA00022975"/>
    </source>
</evidence>
<keyword evidence="4" id="KW-0210">Decarboxylase</keyword>
<feature type="binding site" evidence="9">
    <location>
        <position position="127"/>
    </location>
    <ligand>
        <name>substrate</name>
    </ligand>
</feature>
<evidence type="ECO:0000256" key="8">
    <source>
        <dbReference type="PIRSR" id="PIRSR614732-1"/>
    </source>
</evidence>
<evidence type="ECO:0000256" key="1">
    <source>
        <dbReference type="ARBA" id="ARBA00004861"/>
    </source>
</evidence>
<comment type="pathway">
    <text evidence="1">Pyrimidine metabolism; UMP biosynthesis via de novo pathway; UMP from orotate: step 2/2.</text>
</comment>
<dbReference type="CDD" id="cd04725">
    <property type="entry name" value="OMP_decarboxylase_like"/>
    <property type="match status" value="1"/>
</dbReference>
<dbReference type="EC" id="4.1.1.23" evidence="2"/>
<proteinExistence type="predicted"/>
<gene>
    <name evidence="11" type="primary">pyrF</name>
    <name evidence="11" type="ORF">MmiHf6_10550</name>
</gene>